<evidence type="ECO:0000313" key="13">
    <source>
        <dbReference type="EMBL" id="OGN32444.1"/>
    </source>
</evidence>
<keyword evidence="5 10" id="KW-0808">Transferase</keyword>
<reference evidence="13 14" key="1">
    <citation type="journal article" date="2016" name="Nat. Commun.">
        <title>Thousands of microbial genomes shed light on interconnected biogeochemical processes in an aquifer system.</title>
        <authorList>
            <person name="Anantharaman K."/>
            <person name="Brown C.T."/>
            <person name="Hug L.A."/>
            <person name="Sharon I."/>
            <person name="Castelle C.J."/>
            <person name="Probst A.J."/>
            <person name="Thomas B.C."/>
            <person name="Singh A."/>
            <person name="Wilkins M.J."/>
            <person name="Karaoz U."/>
            <person name="Brodie E.L."/>
            <person name="Williams K.H."/>
            <person name="Hubbard S.S."/>
            <person name="Banfield J.F."/>
        </authorList>
    </citation>
    <scope>NUCLEOTIDE SEQUENCE [LARGE SCALE GENOMIC DNA]</scope>
</reference>
<dbReference type="InterPro" id="IPR003342">
    <property type="entry name" value="ArnT-like_N"/>
</dbReference>
<feature type="transmembrane region" description="Helical" evidence="10">
    <location>
        <begin position="261"/>
        <end position="284"/>
    </location>
</feature>
<comment type="subcellular location">
    <subcellularLocation>
        <location evidence="10">Cell membrane</location>
    </subcellularLocation>
    <subcellularLocation>
        <location evidence="1">Endomembrane system</location>
        <topology evidence="1">Multi-pass membrane protein</topology>
    </subcellularLocation>
</comment>
<feature type="domain" description="Protein O-mannosyl-transferase C-terminal four TM" evidence="12">
    <location>
        <begin position="322"/>
        <end position="491"/>
    </location>
</feature>
<keyword evidence="7 10" id="KW-1133">Transmembrane helix</keyword>
<feature type="transmembrane region" description="Helical" evidence="10">
    <location>
        <begin position="57"/>
        <end position="77"/>
    </location>
</feature>
<evidence type="ECO:0000256" key="4">
    <source>
        <dbReference type="ARBA" id="ARBA00022676"/>
    </source>
</evidence>
<keyword evidence="4 10" id="KW-0328">Glycosyltransferase</keyword>
<protein>
    <recommendedName>
        <fullName evidence="9 10">Polyprenol-phosphate-mannose--protein mannosyltransferase</fullName>
        <ecNumber evidence="10">2.4.1.-</ecNumber>
    </recommendedName>
</protein>
<gene>
    <name evidence="13" type="ORF">A3J01_00035</name>
</gene>
<feature type="transmembrane region" description="Helical" evidence="10">
    <location>
        <begin position="189"/>
        <end position="208"/>
    </location>
</feature>
<evidence type="ECO:0000256" key="6">
    <source>
        <dbReference type="ARBA" id="ARBA00022692"/>
    </source>
</evidence>
<evidence type="ECO:0000256" key="10">
    <source>
        <dbReference type="RuleBase" id="RU367007"/>
    </source>
</evidence>
<feature type="transmembrane region" description="Helical" evidence="10">
    <location>
        <begin position="402"/>
        <end position="420"/>
    </location>
</feature>
<evidence type="ECO:0000256" key="9">
    <source>
        <dbReference type="ARBA" id="ARBA00093617"/>
    </source>
</evidence>
<keyword evidence="8 10" id="KW-0472">Membrane</keyword>
<comment type="similarity">
    <text evidence="3 10">Belongs to the glycosyltransferase 39 family.</text>
</comment>
<dbReference type="InterPro" id="IPR027005">
    <property type="entry name" value="PMT-like"/>
</dbReference>
<dbReference type="GO" id="GO:0012505">
    <property type="term" value="C:endomembrane system"/>
    <property type="evidence" value="ECO:0007669"/>
    <property type="project" value="UniProtKB-SubCell"/>
</dbReference>
<dbReference type="GO" id="GO:0004169">
    <property type="term" value="F:dolichyl-phosphate-mannose-protein mannosyltransferase activity"/>
    <property type="evidence" value="ECO:0007669"/>
    <property type="project" value="UniProtKB-UniRule"/>
</dbReference>
<feature type="transmembrane region" description="Helical" evidence="10">
    <location>
        <begin position="369"/>
        <end position="390"/>
    </location>
</feature>
<dbReference type="AlphaFoldDB" id="A0A1F8H4C4"/>
<dbReference type="UniPathway" id="UPA00378"/>
<dbReference type="GO" id="GO:0005886">
    <property type="term" value="C:plasma membrane"/>
    <property type="evidence" value="ECO:0007669"/>
    <property type="project" value="UniProtKB-SubCell"/>
</dbReference>
<evidence type="ECO:0000259" key="11">
    <source>
        <dbReference type="Pfam" id="PF02366"/>
    </source>
</evidence>
<evidence type="ECO:0000256" key="8">
    <source>
        <dbReference type="ARBA" id="ARBA00023136"/>
    </source>
</evidence>
<dbReference type="EMBL" id="MGKV01000006">
    <property type="protein sequence ID" value="OGN32444.1"/>
    <property type="molecule type" value="Genomic_DNA"/>
</dbReference>
<dbReference type="Pfam" id="PF02366">
    <property type="entry name" value="PMT"/>
    <property type="match status" value="1"/>
</dbReference>
<evidence type="ECO:0000313" key="14">
    <source>
        <dbReference type="Proteomes" id="UP000177609"/>
    </source>
</evidence>
<feature type="transmembrane region" description="Helical" evidence="10">
    <location>
        <begin position="143"/>
        <end position="161"/>
    </location>
</feature>
<evidence type="ECO:0000256" key="7">
    <source>
        <dbReference type="ARBA" id="ARBA00022989"/>
    </source>
</evidence>
<feature type="domain" description="ArnT-like N-terminal" evidence="11">
    <location>
        <begin position="60"/>
        <end position="288"/>
    </location>
</feature>
<dbReference type="PANTHER" id="PTHR10050">
    <property type="entry name" value="DOLICHYL-PHOSPHATE-MANNOSE--PROTEIN MANNOSYLTRANSFERASE"/>
    <property type="match status" value="1"/>
</dbReference>
<dbReference type="InterPro" id="IPR032421">
    <property type="entry name" value="PMT_4TMC"/>
</dbReference>
<dbReference type="Pfam" id="PF16192">
    <property type="entry name" value="PMT_4TMC"/>
    <property type="match status" value="1"/>
</dbReference>
<feature type="transmembrane region" description="Helical" evidence="10">
    <location>
        <begin position="453"/>
        <end position="473"/>
    </location>
</feature>
<comment type="pathway">
    <text evidence="2 10">Protein modification; protein glycosylation.</text>
</comment>
<evidence type="ECO:0000256" key="5">
    <source>
        <dbReference type="ARBA" id="ARBA00022679"/>
    </source>
</evidence>
<dbReference type="Proteomes" id="UP000177609">
    <property type="component" value="Unassembled WGS sequence"/>
</dbReference>
<evidence type="ECO:0000259" key="12">
    <source>
        <dbReference type="Pfam" id="PF16192"/>
    </source>
</evidence>
<keyword evidence="10" id="KW-1003">Cell membrane</keyword>
<dbReference type="EC" id="2.4.1.-" evidence="10"/>
<evidence type="ECO:0000256" key="1">
    <source>
        <dbReference type="ARBA" id="ARBA00004127"/>
    </source>
</evidence>
<feature type="transmembrane region" description="Helical" evidence="10">
    <location>
        <begin position="220"/>
        <end position="249"/>
    </location>
</feature>
<evidence type="ECO:0000256" key="3">
    <source>
        <dbReference type="ARBA" id="ARBA00007222"/>
    </source>
</evidence>
<proteinExistence type="inferred from homology"/>
<feature type="transmembrane region" description="Helical" evidence="10">
    <location>
        <begin position="426"/>
        <end position="444"/>
    </location>
</feature>
<comment type="caution">
    <text evidence="13">The sequence shown here is derived from an EMBL/GenBank/DDBJ whole genome shotgun (WGS) entry which is preliminary data.</text>
</comment>
<name>A0A1F8H4C4_9BACT</name>
<comment type="function">
    <text evidence="10">Protein O-mannosyltransferase that catalyzes the transfer of a single mannose residue from a polyprenol phospho-mannosyl lipidic donor to the hydroxyl group of selected serine and threonine residues in acceptor proteins.</text>
</comment>
<sequence length="492" mass="56261">MAAWIRARSLYSKIPLLPHGETSANLVGSTPKPPIEGGFGVWPFSCFFAIIYTMKKYAIILLALGLATHFIFIWQPAETVFDEVHFGKFISGYYTHEYFFDIHPPLGKLMIAGFAKIVNFEPGFSFANIGDKFPDNKYVALRFLPNLAGAFLPLVIYLLALRLGIEKRASFFAGLFVALENALLVQSHYILMDAFLLLFGFVSLYFYFSYRESKKWQSLLWMGIFGGLSASVKWTGLSFLALAGIIKLIDLIKRRHDAIRYSLFAISFILIPFLIYFSLFALHFKLLYKSGPGDAFMMPEFRKTLIGSQDYDNADIKPANLWQKFIGLNREMYRSNQRLSATHPYGSQWYSWPFMTRPIYYWVQDNARIYLIGNPVIWWASTAAVLLLTLRGFLEGLRKDKIALILLGGYALNMLPFIGVARVMFLYHYFTALIFAILMLAYLISGQKTAKKFFLAVTTVAVTAFVYFAPLSYGLTLSSKAYDIRVWFSSWR</sequence>
<organism evidence="13 14">
    <name type="scientific">Candidatus Yanofskybacteria bacterium RIFCSPLOWO2_02_FULL_45_18</name>
    <dbReference type="NCBI Taxonomy" id="1802707"/>
    <lineage>
        <taxon>Bacteria</taxon>
        <taxon>Candidatus Yanofskyibacteriota</taxon>
    </lineage>
</organism>
<keyword evidence="6 10" id="KW-0812">Transmembrane</keyword>
<evidence type="ECO:0000256" key="2">
    <source>
        <dbReference type="ARBA" id="ARBA00004922"/>
    </source>
</evidence>
<dbReference type="STRING" id="1802707.A3J01_00035"/>
<accession>A0A1F8H4C4</accession>